<dbReference type="Proteomes" id="UP000050874">
    <property type="component" value="Unassembled WGS sequence"/>
</dbReference>
<dbReference type="GO" id="GO:0016787">
    <property type="term" value="F:hydrolase activity"/>
    <property type="evidence" value="ECO:0007669"/>
    <property type="project" value="InterPro"/>
</dbReference>
<dbReference type="Pfam" id="PF01738">
    <property type="entry name" value="DLH"/>
    <property type="match status" value="1"/>
</dbReference>
<dbReference type="InterPro" id="IPR029058">
    <property type="entry name" value="AB_hydrolase_fold"/>
</dbReference>
<evidence type="ECO:0000313" key="2">
    <source>
        <dbReference type="EMBL" id="KRO40584.1"/>
    </source>
</evidence>
<dbReference type="InterPro" id="IPR002925">
    <property type="entry name" value="Dienelactn_hydro"/>
</dbReference>
<dbReference type="Gene3D" id="3.40.50.1820">
    <property type="entry name" value="alpha/beta hydrolase"/>
    <property type="match status" value="1"/>
</dbReference>
<dbReference type="SUPFAM" id="SSF53474">
    <property type="entry name" value="alpha/beta-Hydrolases"/>
    <property type="match status" value="1"/>
</dbReference>
<feature type="domain" description="Dienelactone hydrolase" evidence="1">
    <location>
        <begin position="19"/>
        <end position="233"/>
    </location>
</feature>
<dbReference type="PANTHER" id="PTHR22946:SF0">
    <property type="entry name" value="DIENELACTONE HYDROLASE DOMAIN-CONTAINING PROTEIN"/>
    <property type="match status" value="1"/>
</dbReference>
<dbReference type="InterPro" id="IPR050261">
    <property type="entry name" value="FrsA_esterase"/>
</dbReference>
<dbReference type="EMBL" id="LIAV01000090">
    <property type="protein sequence ID" value="KRO40584.1"/>
    <property type="molecule type" value="Genomic_DNA"/>
</dbReference>
<dbReference type="PANTHER" id="PTHR22946">
    <property type="entry name" value="DIENELACTONE HYDROLASE DOMAIN-CONTAINING PROTEIN-RELATED"/>
    <property type="match status" value="1"/>
</dbReference>
<dbReference type="AlphaFoldDB" id="A0A0R2PR47"/>
<name>A0A0R2PR47_9GAMM</name>
<protein>
    <submittedName>
        <fullName evidence="2">Carboxymethylenebutenolidase</fullName>
    </submittedName>
</protein>
<evidence type="ECO:0000259" key="1">
    <source>
        <dbReference type="Pfam" id="PF01738"/>
    </source>
</evidence>
<reference evidence="3" key="1">
    <citation type="submission" date="2015-10" db="EMBL/GenBank/DDBJ databases">
        <title>Metagenome-Assembled Genomes uncover a global brackish microbiome.</title>
        <authorList>
            <person name="Hugerth L.W."/>
            <person name="Larsson J."/>
            <person name="Alneberg J."/>
            <person name="Lindh M.V."/>
            <person name="Legrand C."/>
            <person name="Pinhassi J."/>
            <person name="Andersson A."/>
        </authorList>
    </citation>
    <scope>NUCLEOTIDE SEQUENCE [LARGE SCALE GENOMIC DNA]</scope>
</reference>
<evidence type="ECO:0000313" key="3">
    <source>
        <dbReference type="Proteomes" id="UP000050874"/>
    </source>
</evidence>
<organism evidence="2 3">
    <name type="scientific">SAR86 cluster bacterium BACL1 MAG-120920-bin57</name>
    <dbReference type="NCBI Taxonomy" id="1655571"/>
    <lineage>
        <taxon>Bacteria</taxon>
        <taxon>Pseudomonadati</taxon>
        <taxon>Pseudomonadota</taxon>
        <taxon>Gammaproteobacteria</taxon>
        <taxon>SAR86 cluster</taxon>
    </lineage>
</organism>
<comment type="caution">
    <text evidence="2">The sequence shown here is derived from an EMBL/GenBank/DDBJ whole genome shotgun (WGS) entry which is preliminary data.</text>
</comment>
<proteinExistence type="predicted"/>
<sequence>MIVKTVSYFDGAVECIGHLSIPESPTPLPLVLVAHTWKGRSKFEDEKAQALNSLGYAALSIDIYGGGVNGQSPQENQALIEPFMADRQLFRQRLISAVEFGKGLEGVDASKIAMIGFCFGGLASIELARSGYDLAGCVSFHGLLNQSTETFNQVRSKLLVLHGDLDPMVSSEQILALQDEMTQSEADWQFISYGNTHHAFTNPEANDIEMGTVYNHHSDKRSWIAMTNFLKEVFDNVNQ</sequence>
<accession>A0A0R2PR47</accession>
<gene>
    <name evidence="2" type="ORF">ABR63_04075</name>
</gene>